<gene>
    <name evidence="2" type="ORF">EC912_10358</name>
</gene>
<reference evidence="2 3" key="1">
    <citation type="submission" date="2019-03" db="EMBL/GenBank/DDBJ databases">
        <title>Above-ground endophytic microbial communities from plants in different locations in the United States.</title>
        <authorList>
            <person name="Frank C."/>
        </authorList>
    </citation>
    <scope>NUCLEOTIDE SEQUENCE [LARGE SCALE GENOMIC DNA]</scope>
    <source>
        <strain evidence="2 3">LP_13_YM</strain>
    </source>
</reference>
<evidence type="ECO:0000313" key="2">
    <source>
        <dbReference type="EMBL" id="TCV94574.1"/>
    </source>
</evidence>
<name>A0A4R3YTC3_9GAMM</name>
<dbReference type="Proteomes" id="UP000295645">
    <property type="component" value="Unassembled WGS sequence"/>
</dbReference>
<dbReference type="AlphaFoldDB" id="A0A4R3YTC3"/>
<keyword evidence="1" id="KW-1133">Transmembrane helix</keyword>
<feature type="transmembrane region" description="Helical" evidence="1">
    <location>
        <begin position="84"/>
        <end position="103"/>
    </location>
</feature>
<dbReference type="InterPro" id="IPR049713">
    <property type="entry name" value="Pr6Pr-like"/>
</dbReference>
<feature type="transmembrane region" description="Helical" evidence="1">
    <location>
        <begin position="115"/>
        <end position="135"/>
    </location>
</feature>
<feature type="transmembrane region" description="Helical" evidence="1">
    <location>
        <begin position="46"/>
        <end position="72"/>
    </location>
</feature>
<evidence type="ECO:0000313" key="3">
    <source>
        <dbReference type="Proteomes" id="UP000295645"/>
    </source>
</evidence>
<evidence type="ECO:0000256" key="1">
    <source>
        <dbReference type="SAM" id="Phobius"/>
    </source>
</evidence>
<feature type="transmembrane region" description="Helical" evidence="1">
    <location>
        <begin position="187"/>
        <end position="207"/>
    </location>
</feature>
<accession>A0A4R3YTC3</accession>
<proteinExistence type="predicted"/>
<dbReference type="RefSeq" id="WP_132143021.1">
    <property type="nucleotide sequence ID" value="NZ_SMCS01000003.1"/>
</dbReference>
<comment type="caution">
    <text evidence="2">The sequence shown here is derived from an EMBL/GenBank/DDBJ whole genome shotgun (WGS) entry which is preliminary data.</text>
</comment>
<dbReference type="OrthoDB" id="9809977at2"/>
<organism evidence="2 3">
    <name type="scientific">Luteibacter rhizovicinus</name>
    <dbReference type="NCBI Taxonomy" id="242606"/>
    <lineage>
        <taxon>Bacteria</taxon>
        <taxon>Pseudomonadati</taxon>
        <taxon>Pseudomonadota</taxon>
        <taxon>Gammaproteobacteria</taxon>
        <taxon>Lysobacterales</taxon>
        <taxon>Rhodanobacteraceae</taxon>
        <taxon>Luteibacter</taxon>
    </lineage>
</organism>
<dbReference type="NCBIfam" id="NF038065">
    <property type="entry name" value="Pr6Pr"/>
    <property type="match status" value="1"/>
</dbReference>
<protein>
    <recommendedName>
        <fullName evidence="4">FAR-17a/AIG1-like protein</fullName>
    </recommendedName>
</protein>
<keyword evidence="1" id="KW-0812">Transmembrane</keyword>
<sequence>MPTISPTPRLSATSLLLATVIAAVAWPALGLQYWLLIWSGGVLGMTIAFLSFFTIVSNIAVALVCTFVATGGELPFLRWWRRPHVLGAVALYIAVTGLIYAVLLRGLYHPQGPQLWADVALHDVVPVLYLVWWIGFTPHGALRWVDAGRWLIVPAIYAAWTIGRGVIVGTYPYPFIDVIELGYPRAILNGIGVGIFFYALGLGLIAIDRLLGRRSSTV</sequence>
<keyword evidence="1" id="KW-0472">Membrane</keyword>
<dbReference type="EMBL" id="SMCS01000003">
    <property type="protein sequence ID" value="TCV94574.1"/>
    <property type="molecule type" value="Genomic_DNA"/>
</dbReference>
<feature type="transmembrane region" description="Helical" evidence="1">
    <location>
        <begin position="147"/>
        <end position="167"/>
    </location>
</feature>
<keyword evidence="3" id="KW-1185">Reference proteome</keyword>
<evidence type="ECO:0008006" key="4">
    <source>
        <dbReference type="Google" id="ProtNLM"/>
    </source>
</evidence>